<sequence>RCRRRIAGDEPFHRCRRRIAGDAHPASDQVPPRRRGEQPRSAGRRVAHLRRHTDRAAGSSARTFSYCKATDSSWRMCAGPQTVVGRCAGCVGTRRPHGGARAHSAPSDRLNRQRTTGSVLGGTLAPSKRNIQGAHPTFGAPRHQGGDVTGLDNLPVPTARRETRRHQSGMPHRPHPAWTSRPPASQHGTGSALSSSGPAGSGDLINAPGAADQCVRWSRCTLAW</sequence>
<dbReference type="Proteomes" id="UP000184512">
    <property type="component" value="Unassembled WGS sequence"/>
</dbReference>
<feature type="non-terminal residue" evidence="2">
    <location>
        <position position="1"/>
    </location>
</feature>
<feature type="region of interest" description="Disordered" evidence="1">
    <location>
        <begin position="16"/>
        <end position="61"/>
    </location>
</feature>
<protein>
    <submittedName>
        <fullName evidence="2">Uncharacterized protein</fullName>
    </submittedName>
</protein>
<dbReference type="AlphaFoldDB" id="A0A1M6MW95"/>
<gene>
    <name evidence="2" type="ORF">SAMN02745244_03477</name>
</gene>
<feature type="compositionally biased region" description="Basic residues" evidence="1">
    <location>
        <begin position="42"/>
        <end position="53"/>
    </location>
</feature>
<feature type="region of interest" description="Disordered" evidence="1">
    <location>
        <begin position="95"/>
        <end position="208"/>
    </location>
</feature>
<accession>A0A1M6MW95</accession>
<feature type="compositionally biased region" description="Low complexity" evidence="1">
    <location>
        <begin position="188"/>
        <end position="202"/>
    </location>
</feature>
<evidence type="ECO:0000313" key="2">
    <source>
        <dbReference type="EMBL" id="SHJ87768.1"/>
    </source>
</evidence>
<feature type="compositionally biased region" description="Basic residues" evidence="1">
    <location>
        <begin position="162"/>
        <end position="175"/>
    </location>
</feature>
<evidence type="ECO:0000313" key="3">
    <source>
        <dbReference type="Proteomes" id="UP000184512"/>
    </source>
</evidence>
<name>A0A1M6MW95_9ACTN</name>
<reference evidence="2 3" key="1">
    <citation type="submission" date="2016-11" db="EMBL/GenBank/DDBJ databases">
        <authorList>
            <person name="Jaros S."/>
            <person name="Januszkiewicz K."/>
            <person name="Wedrychowicz H."/>
        </authorList>
    </citation>
    <scope>NUCLEOTIDE SEQUENCE [LARGE SCALE GENOMIC DNA]</scope>
    <source>
        <strain evidence="2 3">DSM 12906</strain>
    </source>
</reference>
<organism evidence="2 3">
    <name type="scientific">Tessaracoccus bendigoensis DSM 12906</name>
    <dbReference type="NCBI Taxonomy" id="1123357"/>
    <lineage>
        <taxon>Bacteria</taxon>
        <taxon>Bacillati</taxon>
        <taxon>Actinomycetota</taxon>
        <taxon>Actinomycetes</taxon>
        <taxon>Propionibacteriales</taxon>
        <taxon>Propionibacteriaceae</taxon>
        <taxon>Tessaracoccus</taxon>
    </lineage>
</organism>
<proteinExistence type="predicted"/>
<dbReference type="EMBL" id="FQZG01000098">
    <property type="protein sequence ID" value="SHJ87768.1"/>
    <property type="molecule type" value="Genomic_DNA"/>
</dbReference>
<keyword evidence="3" id="KW-1185">Reference proteome</keyword>
<evidence type="ECO:0000256" key="1">
    <source>
        <dbReference type="SAM" id="MobiDB-lite"/>
    </source>
</evidence>